<dbReference type="InterPro" id="IPR000835">
    <property type="entry name" value="HTH_MarR-typ"/>
</dbReference>
<dbReference type="GO" id="GO:0003677">
    <property type="term" value="F:DNA binding"/>
    <property type="evidence" value="ECO:0007669"/>
    <property type="project" value="UniProtKB-UniRule"/>
</dbReference>
<protein>
    <recommendedName>
        <fullName evidence="4">HTH-type transcriptional regulator</fullName>
    </recommendedName>
</protein>
<dbReference type="PIRSF" id="PIRSF006707">
    <property type="entry name" value="MJ1563"/>
    <property type="match status" value="1"/>
</dbReference>
<keyword evidence="1 4" id="KW-0805">Transcription regulation</keyword>
<dbReference type="RefSeq" id="WP_093311920.1">
    <property type="nucleotide sequence ID" value="NZ_FOZG01000001.1"/>
</dbReference>
<dbReference type="InterPro" id="IPR036388">
    <property type="entry name" value="WH-like_DNA-bd_sf"/>
</dbReference>
<dbReference type="OrthoDB" id="9792628at2"/>
<dbReference type="Gene3D" id="1.10.10.10">
    <property type="entry name" value="Winged helix-like DNA-binding domain superfamily/Winged helix DNA-binding domain"/>
    <property type="match status" value="1"/>
</dbReference>
<evidence type="ECO:0000313" key="7">
    <source>
        <dbReference type="Proteomes" id="UP000198824"/>
    </source>
</evidence>
<dbReference type="GO" id="GO:0003700">
    <property type="term" value="F:DNA-binding transcription factor activity"/>
    <property type="evidence" value="ECO:0007669"/>
    <property type="project" value="InterPro"/>
</dbReference>
<sequence length="186" mass="20867">MPLMDHPAVQKFVLHWGEMGSQWGVNRSVSQIHALLYLSDRPLHAEEIVEALSLARSNVSTGLKELQGYGIVRRTHVPGDRRDHFVAETDLWEMLLRIAAERKRREIDPTIAHLAELAREAEADGALPPHVRQRIARMHEFIGTLSGWYEQVRGLPKPTLVALMKLGGKVARFVSPFGRKGDAAAD</sequence>
<evidence type="ECO:0000259" key="5">
    <source>
        <dbReference type="Pfam" id="PF12802"/>
    </source>
</evidence>
<organism evidence="6 7">
    <name type="scientific">Sphingomonas jatrophae</name>
    <dbReference type="NCBI Taxonomy" id="1166337"/>
    <lineage>
        <taxon>Bacteria</taxon>
        <taxon>Pseudomonadati</taxon>
        <taxon>Pseudomonadota</taxon>
        <taxon>Alphaproteobacteria</taxon>
        <taxon>Sphingomonadales</taxon>
        <taxon>Sphingomonadaceae</taxon>
        <taxon>Sphingomonas</taxon>
    </lineage>
</organism>
<dbReference type="InterPro" id="IPR026282">
    <property type="entry name" value="MJ1563"/>
</dbReference>
<evidence type="ECO:0000256" key="2">
    <source>
        <dbReference type="ARBA" id="ARBA00023125"/>
    </source>
</evidence>
<dbReference type="EMBL" id="FOZG01000001">
    <property type="protein sequence ID" value="SFR84261.1"/>
    <property type="molecule type" value="Genomic_DNA"/>
</dbReference>
<evidence type="ECO:0000256" key="4">
    <source>
        <dbReference type="PIRNR" id="PIRNR006707"/>
    </source>
</evidence>
<keyword evidence="3 4" id="KW-0804">Transcription</keyword>
<gene>
    <name evidence="6" type="ORF">SAMN05192580_1114</name>
</gene>
<accession>A0A1I6JZ91</accession>
<comment type="similarity">
    <text evidence="4">Belongs to the GbsR family.</text>
</comment>
<feature type="domain" description="HTH marR-type" evidence="5">
    <location>
        <begin position="24"/>
        <end position="82"/>
    </location>
</feature>
<dbReference type="STRING" id="1166337.SAMN05192580_1114"/>
<evidence type="ECO:0000256" key="1">
    <source>
        <dbReference type="ARBA" id="ARBA00023015"/>
    </source>
</evidence>
<reference evidence="6 7" key="1">
    <citation type="submission" date="2016-10" db="EMBL/GenBank/DDBJ databases">
        <authorList>
            <person name="de Groot N.N."/>
        </authorList>
    </citation>
    <scope>NUCLEOTIDE SEQUENCE [LARGE SCALE GENOMIC DNA]</scope>
    <source>
        <strain evidence="6 7">S5-249</strain>
    </source>
</reference>
<dbReference type="InterPro" id="IPR052362">
    <property type="entry name" value="HTH-GbsR_regulator"/>
</dbReference>
<keyword evidence="7" id="KW-1185">Reference proteome</keyword>
<dbReference type="Proteomes" id="UP000198824">
    <property type="component" value="Unassembled WGS sequence"/>
</dbReference>
<dbReference type="PANTHER" id="PTHR38465">
    <property type="entry name" value="HTH-TYPE TRANSCRIPTIONAL REGULATOR MJ1563-RELATED"/>
    <property type="match status" value="1"/>
</dbReference>
<dbReference type="AlphaFoldDB" id="A0A1I6JZ91"/>
<dbReference type="Pfam" id="PF12802">
    <property type="entry name" value="MarR_2"/>
    <property type="match status" value="1"/>
</dbReference>
<proteinExistence type="inferred from homology"/>
<dbReference type="PANTHER" id="PTHR38465:SF1">
    <property type="entry name" value="HTH-TYPE TRANSCRIPTIONAL REGULATOR MJ1563-RELATED"/>
    <property type="match status" value="1"/>
</dbReference>
<dbReference type="InterPro" id="IPR036390">
    <property type="entry name" value="WH_DNA-bd_sf"/>
</dbReference>
<evidence type="ECO:0000313" key="6">
    <source>
        <dbReference type="EMBL" id="SFR84261.1"/>
    </source>
</evidence>
<dbReference type="SUPFAM" id="SSF46785">
    <property type="entry name" value="Winged helix' DNA-binding domain"/>
    <property type="match status" value="1"/>
</dbReference>
<keyword evidence="2 4" id="KW-0238">DNA-binding</keyword>
<evidence type="ECO:0000256" key="3">
    <source>
        <dbReference type="ARBA" id="ARBA00023163"/>
    </source>
</evidence>
<name>A0A1I6JZ91_9SPHN</name>